<evidence type="ECO:0000313" key="2">
    <source>
        <dbReference type="EMBL" id="ORB39141.1"/>
    </source>
</evidence>
<accession>A0A1X0I8F2</accession>
<dbReference type="GO" id="GO:0016747">
    <property type="term" value="F:acyltransferase activity, transferring groups other than amino-acyl groups"/>
    <property type="evidence" value="ECO:0007669"/>
    <property type="project" value="InterPro"/>
</dbReference>
<sequence length="201" mass="22074">MTEHRHVEWDPDTRRIMTARLILRPWQLDDDIAAYGVYGAPEVSRWLCPALPLVADEAQMRQLLGLWITESDAAGLPLGRWAITDRDSGDLIGGAALLPLPPGRTDLEIGWQVTPMRWGHGYGAEAGHAVAHQAFTNVGVSEVFAVVRPGNHRGVATARRVGMEWVGETDKYYNLTLEVYRLSKGDLDLPEPACAPAPGSE</sequence>
<dbReference type="InterPro" id="IPR016181">
    <property type="entry name" value="Acyl_CoA_acyltransferase"/>
</dbReference>
<dbReference type="Gene3D" id="3.40.630.30">
    <property type="match status" value="1"/>
</dbReference>
<organism evidence="2 3">
    <name type="scientific">Mycobacterium paraseoulense</name>
    <dbReference type="NCBI Taxonomy" id="590652"/>
    <lineage>
        <taxon>Bacteria</taxon>
        <taxon>Bacillati</taxon>
        <taxon>Actinomycetota</taxon>
        <taxon>Actinomycetes</taxon>
        <taxon>Mycobacteriales</taxon>
        <taxon>Mycobacteriaceae</taxon>
        <taxon>Mycobacterium</taxon>
    </lineage>
</organism>
<feature type="domain" description="N-acetyltransferase" evidence="1">
    <location>
        <begin position="30"/>
        <end position="183"/>
    </location>
</feature>
<keyword evidence="3" id="KW-1185">Reference proteome</keyword>
<evidence type="ECO:0000313" key="3">
    <source>
        <dbReference type="Proteomes" id="UP000192513"/>
    </source>
</evidence>
<name>A0A1X0I8F2_9MYCO</name>
<dbReference type="InterPro" id="IPR000182">
    <property type="entry name" value="GNAT_dom"/>
</dbReference>
<dbReference type="PANTHER" id="PTHR43792">
    <property type="entry name" value="GNAT FAMILY, PUTATIVE (AFU_ORTHOLOGUE AFUA_3G00765)-RELATED-RELATED"/>
    <property type="match status" value="1"/>
</dbReference>
<dbReference type="SUPFAM" id="SSF55729">
    <property type="entry name" value="Acyl-CoA N-acyltransferases (Nat)"/>
    <property type="match status" value="1"/>
</dbReference>
<reference evidence="2 3" key="1">
    <citation type="submission" date="2017-02" db="EMBL/GenBank/DDBJ databases">
        <title>The new phylogeny of genus Mycobacterium.</title>
        <authorList>
            <person name="Tortoli E."/>
            <person name="Trovato A."/>
            <person name="Cirillo D.M."/>
        </authorList>
    </citation>
    <scope>NUCLEOTIDE SEQUENCE [LARGE SCALE GENOMIC DNA]</scope>
    <source>
        <strain evidence="2 3">DSM 45000</strain>
    </source>
</reference>
<dbReference type="AlphaFoldDB" id="A0A1X0I8F2"/>
<dbReference type="EMBL" id="MVIE01000020">
    <property type="protein sequence ID" value="ORB39141.1"/>
    <property type="molecule type" value="Genomic_DNA"/>
</dbReference>
<dbReference type="PANTHER" id="PTHR43792:SF1">
    <property type="entry name" value="N-ACETYLTRANSFERASE DOMAIN-CONTAINING PROTEIN"/>
    <property type="match status" value="1"/>
</dbReference>
<protein>
    <submittedName>
        <fullName evidence="2">GNAT family N-acetyltransferase</fullName>
    </submittedName>
</protein>
<comment type="caution">
    <text evidence="2">The sequence shown here is derived from an EMBL/GenBank/DDBJ whole genome shotgun (WGS) entry which is preliminary data.</text>
</comment>
<dbReference type="OrthoDB" id="3533156at2"/>
<dbReference type="STRING" id="590652.BST39_16280"/>
<evidence type="ECO:0000259" key="1">
    <source>
        <dbReference type="PROSITE" id="PS51186"/>
    </source>
</evidence>
<dbReference type="RefSeq" id="WP_083172975.1">
    <property type="nucleotide sequence ID" value="NZ_AP022619.1"/>
</dbReference>
<gene>
    <name evidence="2" type="ORF">BST39_16280</name>
</gene>
<dbReference type="PROSITE" id="PS51186">
    <property type="entry name" value="GNAT"/>
    <property type="match status" value="1"/>
</dbReference>
<dbReference type="Pfam" id="PF13302">
    <property type="entry name" value="Acetyltransf_3"/>
    <property type="match status" value="1"/>
</dbReference>
<dbReference type="InterPro" id="IPR051531">
    <property type="entry name" value="N-acetyltransferase"/>
</dbReference>
<keyword evidence="2" id="KW-0808">Transferase</keyword>
<proteinExistence type="predicted"/>
<dbReference type="Proteomes" id="UP000192513">
    <property type="component" value="Unassembled WGS sequence"/>
</dbReference>